<name>A0A3S3SNR5_9BACT</name>
<dbReference type="EMBL" id="MTKO01000052">
    <property type="protein sequence ID" value="RWX46767.1"/>
    <property type="molecule type" value="Genomic_DNA"/>
</dbReference>
<sequence length="339" mass="39641">MRYSPYTTTVAVVTVCVIVLYVVFNYSVDSLRVFHQHVAPFQSHSDINERVMKSLYLKEHCTGINTIVFGDSRTAGYTTDALGALFNDSVSYNYGVQSDTLVGVLQKMQWLESMQCFPERIILPVSLDLIELTDYADDARLLMQENPTVLGDSLTTRNFWVRRWLFLKKYLFSSTIFIKNIKTIEHYAFGRKYHLKFMPTTGDIYYYFDHPCIKDISPVGSVRLKKEKVDAFIKQLHRIGNYTKRLGKEVFILWNPQLYKIQMSYDMDSLEDFLNKIESIFPEIFRVPLDDPRLKDISQYHDCSHFKKELGKSLLDTKHLVPVDILMKEFRAEHAKFLN</sequence>
<reference evidence="2 3" key="1">
    <citation type="submission" date="2017-01" db="EMBL/GenBank/DDBJ databases">
        <title>The cable genome- insights into the physiology and evolution of filamentous bacteria capable of sulfide oxidation via long distance electron transfer.</title>
        <authorList>
            <person name="Schreiber L."/>
            <person name="Bjerg J.T."/>
            <person name="Boggild A."/>
            <person name="Van De Vossenberg J."/>
            <person name="Meysman F."/>
            <person name="Nielsen L.P."/>
            <person name="Schramm A."/>
            <person name="Kjeldsen K.U."/>
        </authorList>
    </citation>
    <scope>NUCLEOTIDE SEQUENCE [LARGE SCALE GENOMIC DNA]</scope>
    <source>
        <strain evidence="2">MCF</strain>
    </source>
</reference>
<protein>
    <submittedName>
        <fullName evidence="2">Uncharacterized protein</fullName>
    </submittedName>
</protein>
<comment type="caution">
    <text evidence="2">The sequence shown here is derived from an EMBL/GenBank/DDBJ whole genome shotgun (WGS) entry which is preliminary data.</text>
</comment>
<evidence type="ECO:0000313" key="2">
    <source>
        <dbReference type="EMBL" id="RWX46767.1"/>
    </source>
</evidence>
<accession>A0A3S3SNR5</accession>
<keyword evidence="1" id="KW-1133">Transmembrane helix</keyword>
<evidence type="ECO:0000313" key="3">
    <source>
        <dbReference type="Proteomes" id="UP000287853"/>
    </source>
</evidence>
<evidence type="ECO:0000256" key="1">
    <source>
        <dbReference type="SAM" id="Phobius"/>
    </source>
</evidence>
<organism evidence="2 3">
    <name type="scientific">Candidatus Electrothrix aarhusensis</name>
    <dbReference type="NCBI Taxonomy" id="1859131"/>
    <lineage>
        <taxon>Bacteria</taxon>
        <taxon>Pseudomonadati</taxon>
        <taxon>Thermodesulfobacteriota</taxon>
        <taxon>Desulfobulbia</taxon>
        <taxon>Desulfobulbales</taxon>
        <taxon>Desulfobulbaceae</taxon>
        <taxon>Candidatus Electrothrix</taxon>
    </lineage>
</organism>
<feature type="transmembrane region" description="Helical" evidence="1">
    <location>
        <begin position="6"/>
        <end position="24"/>
    </location>
</feature>
<keyword evidence="1" id="KW-0472">Membrane</keyword>
<dbReference type="AlphaFoldDB" id="A0A3S3SNR5"/>
<keyword evidence="1" id="KW-0812">Transmembrane</keyword>
<keyword evidence="3" id="KW-1185">Reference proteome</keyword>
<proteinExistence type="predicted"/>
<dbReference type="Proteomes" id="UP000287853">
    <property type="component" value="Unassembled WGS sequence"/>
</dbReference>
<gene>
    <name evidence="2" type="ORF">H206_01826</name>
</gene>